<keyword evidence="2" id="KW-1185">Reference proteome</keyword>
<name>A0ABX6NY14_AERME</name>
<evidence type="ECO:0000313" key="2">
    <source>
        <dbReference type="Proteomes" id="UP000502657"/>
    </source>
</evidence>
<proteinExistence type="predicted"/>
<protein>
    <submittedName>
        <fullName evidence="1">Uncharacterized protein</fullName>
    </submittedName>
</protein>
<keyword evidence="1" id="KW-0614">Plasmid</keyword>
<gene>
    <name evidence="1" type="ORF">E4188_22550</name>
</gene>
<geneLocation type="plasmid" evidence="2">
    <name>paeme5</name>
</geneLocation>
<accession>A0ABX6NY14</accession>
<dbReference type="Proteomes" id="UP000502657">
    <property type="component" value="Plasmid pAeme5"/>
</dbReference>
<evidence type="ECO:0000313" key="1">
    <source>
        <dbReference type="EMBL" id="QJT41281.1"/>
    </source>
</evidence>
<dbReference type="EMBL" id="CP038449">
    <property type="protein sequence ID" value="QJT41281.1"/>
    <property type="molecule type" value="Genomic_DNA"/>
</dbReference>
<dbReference type="RefSeq" id="WP_171270160.1">
    <property type="nucleotide sequence ID" value="NZ_CP038446.1"/>
</dbReference>
<organism evidence="1 2">
    <name type="scientific">Aeromonas media</name>
    <dbReference type="NCBI Taxonomy" id="651"/>
    <lineage>
        <taxon>Bacteria</taxon>
        <taxon>Pseudomonadati</taxon>
        <taxon>Pseudomonadota</taxon>
        <taxon>Gammaproteobacteria</taxon>
        <taxon>Aeromonadales</taxon>
        <taxon>Aeromonadaceae</taxon>
        <taxon>Aeromonas</taxon>
    </lineage>
</organism>
<reference evidence="1 2" key="1">
    <citation type="submission" date="2019-03" db="EMBL/GenBank/DDBJ databases">
        <title>Novel transposon Tn6433 accelerates the dissemination of tet(E) in Aeromonas from aerobic biofilm under oxytetracycline stress.</title>
        <authorList>
            <person name="Shi Y."/>
            <person name="Tian Z."/>
            <person name="Zhang Y."/>
            <person name="Zhang H."/>
            <person name="Yang M."/>
        </authorList>
    </citation>
    <scope>NUCLEOTIDE SEQUENCE [LARGE SCALE GENOMIC DNA]</scope>
    <source>
        <strain evidence="1 2">R50-22</strain>
        <plasmid evidence="2">paeme5</plasmid>
    </source>
</reference>
<sequence>MQPAKHIPIPAGATHFSPAHVYPFEQWTLDGQRYVFITDEWELMEPHARYGYRSGAHPLQELDVPQDAPVVTTPHGVGRLIGTHGQQWLVDLEVNPFTFRPAAFLGKEISTVHQSKDPHARR</sequence>